<protein>
    <submittedName>
        <fullName evidence="2">Transposase of ISCARN106, IS630 family</fullName>
    </submittedName>
</protein>
<proteinExistence type="predicted"/>
<accession>E6QV49</accession>
<dbReference type="SUPFAM" id="SSF46689">
    <property type="entry name" value="Homeodomain-like"/>
    <property type="match status" value="1"/>
</dbReference>
<dbReference type="GO" id="GO:0003676">
    <property type="term" value="F:nucleic acid binding"/>
    <property type="evidence" value="ECO:0007669"/>
    <property type="project" value="InterPro"/>
</dbReference>
<gene>
    <name evidence="2" type="ORF">CARN7_1934</name>
</gene>
<dbReference type="EMBL" id="CABR01000124">
    <property type="protein sequence ID" value="CBI11122.1"/>
    <property type="molecule type" value="Genomic_DNA"/>
</dbReference>
<dbReference type="PANTHER" id="PTHR30347">
    <property type="entry name" value="POTASSIUM CHANNEL RELATED"/>
    <property type="match status" value="1"/>
</dbReference>
<reference evidence="2" key="1">
    <citation type="submission" date="2009-10" db="EMBL/GenBank/DDBJ databases">
        <title>Diversity of trophic interactions inside an arsenic-rich microbial ecosystem.</title>
        <authorList>
            <person name="Bertin P.N."/>
            <person name="Heinrich-Salmeron A."/>
            <person name="Pelletier E."/>
            <person name="Goulhen-Chollet F."/>
            <person name="Arsene-Ploetze F."/>
            <person name="Gallien S."/>
            <person name="Calteau A."/>
            <person name="Vallenet D."/>
            <person name="Casiot C."/>
            <person name="Chane-Woon-Ming B."/>
            <person name="Giloteaux L."/>
            <person name="Barakat M."/>
            <person name="Bonnefoy V."/>
            <person name="Bruneel O."/>
            <person name="Chandler M."/>
            <person name="Cleiss J."/>
            <person name="Duran R."/>
            <person name="Elbaz-Poulichet F."/>
            <person name="Fonknechten N."/>
            <person name="Lauga B."/>
            <person name="Mornico D."/>
            <person name="Ortet P."/>
            <person name="Schaeffer C."/>
            <person name="Siguier P."/>
            <person name="Alexander Thil Smith A."/>
            <person name="Van Dorsselaer A."/>
            <person name="Weissenbach J."/>
            <person name="Medigue C."/>
            <person name="Le Paslier D."/>
        </authorList>
    </citation>
    <scope>NUCLEOTIDE SEQUENCE</scope>
</reference>
<evidence type="ECO:0000259" key="1">
    <source>
        <dbReference type="Pfam" id="PF13358"/>
    </source>
</evidence>
<sequence length="356" mass="39721">MARVAAAINCSSSDLQELERISKSRTLESRMVERARIILGCLAGRRNDEVATDLGIQAATVSLWRKRFASNGLAGLRDQPRSGKPPTYPASDLRQRILKQLEAPPPAGFSGWDGGMLAKELNVSDDAIWRILRKEGIQLQRHRSWCVSTDPEFSAKAADVIGLYLSPPQNALVLSIDEKPSIQALERKTGYVCTSSGKIVRGMKSTYKRHGTINLFAALNVFTGIIQSKTTATKKRQDFQSFMEEVVSDIPSDQQIHVILDNYCTHKKNDDWLANHPNVHFHFTPTSASWLNQIEIWFGIFSRKTLSGASFAGTEQLIEAINAFIAAYNESASPFVWRKREVKGSQLRNTIVNLCN</sequence>
<dbReference type="AlphaFoldDB" id="E6QV49"/>
<dbReference type="InterPro" id="IPR036397">
    <property type="entry name" value="RNaseH_sf"/>
</dbReference>
<dbReference type="Pfam" id="PF13358">
    <property type="entry name" value="DDE_3"/>
    <property type="match status" value="1"/>
</dbReference>
<dbReference type="InterPro" id="IPR047655">
    <property type="entry name" value="Transpos_IS630-like"/>
</dbReference>
<dbReference type="Gene3D" id="3.30.420.10">
    <property type="entry name" value="Ribonuclease H-like superfamily/Ribonuclease H"/>
    <property type="match status" value="1"/>
</dbReference>
<feature type="domain" description="Tc1-like transposase DDE" evidence="1">
    <location>
        <begin position="175"/>
        <end position="317"/>
    </location>
</feature>
<dbReference type="InterPro" id="IPR052702">
    <property type="entry name" value="MscS-like_channel"/>
</dbReference>
<name>E6QV49_9ZZZZ</name>
<dbReference type="InterPro" id="IPR009057">
    <property type="entry name" value="Homeodomain-like_sf"/>
</dbReference>
<dbReference type="InterPro" id="IPR038717">
    <property type="entry name" value="Tc1-like_DDE_dom"/>
</dbReference>
<dbReference type="Pfam" id="PF13565">
    <property type="entry name" value="HTH_32"/>
    <property type="match status" value="1"/>
</dbReference>
<organism evidence="2">
    <name type="scientific">mine drainage metagenome</name>
    <dbReference type="NCBI Taxonomy" id="410659"/>
    <lineage>
        <taxon>unclassified sequences</taxon>
        <taxon>metagenomes</taxon>
        <taxon>ecological metagenomes</taxon>
    </lineage>
</organism>
<comment type="caution">
    <text evidence="2">The sequence shown here is derived from an EMBL/GenBank/DDBJ whole genome shotgun (WGS) entry which is preliminary data.</text>
</comment>
<dbReference type="PANTHER" id="PTHR30347:SF1">
    <property type="entry name" value="MECHANOSENSITIVE CHANNEL MSCK"/>
    <property type="match status" value="1"/>
</dbReference>
<evidence type="ECO:0000313" key="2">
    <source>
        <dbReference type="EMBL" id="CBI11122.1"/>
    </source>
</evidence>
<dbReference type="NCBIfam" id="NF033545">
    <property type="entry name" value="transpos_IS630"/>
    <property type="match status" value="1"/>
</dbReference>